<protein>
    <submittedName>
        <fullName evidence="1">Uncharacterized protein</fullName>
    </submittedName>
</protein>
<comment type="caution">
    <text evidence="1">The sequence shown here is derived from an EMBL/GenBank/DDBJ whole genome shotgun (WGS) entry which is preliminary data.</text>
</comment>
<accession>A0ABV8QRD6</accession>
<dbReference type="RefSeq" id="WP_379707159.1">
    <property type="nucleotide sequence ID" value="NZ_JBHSCZ010000001.1"/>
</dbReference>
<proteinExistence type="predicted"/>
<sequence length="105" mass="12043">MKAVLDFVIKKKEAFKSQRVDLKNDYRIAQKLDFNVEVNRIDRDICHTSEIVNLLEDISYEIKKEKTFTENEILQLQSAVHKITGDGEVMQLFNSLLGVNAGRGS</sequence>
<evidence type="ECO:0000313" key="1">
    <source>
        <dbReference type="EMBL" id="MFC4261943.1"/>
    </source>
</evidence>
<gene>
    <name evidence="1" type="ORF">ACFOWM_03570</name>
</gene>
<keyword evidence="2" id="KW-1185">Reference proteome</keyword>
<name>A0ABV8QRD6_9BACT</name>
<organism evidence="1 2">
    <name type="scientific">Ferruginibacter yonginensis</name>
    <dbReference type="NCBI Taxonomy" id="1310416"/>
    <lineage>
        <taxon>Bacteria</taxon>
        <taxon>Pseudomonadati</taxon>
        <taxon>Bacteroidota</taxon>
        <taxon>Chitinophagia</taxon>
        <taxon>Chitinophagales</taxon>
        <taxon>Chitinophagaceae</taxon>
        <taxon>Ferruginibacter</taxon>
    </lineage>
</organism>
<reference evidence="2" key="1">
    <citation type="journal article" date="2019" name="Int. J. Syst. Evol. Microbiol.">
        <title>The Global Catalogue of Microorganisms (GCM) 10K type strain sequencing project: providing services to taxonomists for standard genome sequencing and annotation.</title>
        <authorList>
            <consortium name="The Broad Institute Genomics Platform"/>
            <consortium name="The Broad Institute Genome Sequencing Center for Infectious Disease"/>
            <person name="Wu L."/>
            <person name="Ma J."/>
        </authorList>
    </citation>
    <scope>NUCLEOTIDE SEQUENCE [LARGE SCALE GENOMIC DNA]</scope>
    <source>
        <strain evidence="2">CECT 8289</strain>
    </source>
</reference>
<dbReference type="EMBL" id="JBHSCZ010000001">
    <property type="protein sequence ID" value="MFC4261943.1"/>
    <property type="molecule type" value="Genomic_DNA"/>
</dbReference>
<dbReference type="Proteomes" id="UP001595907">
    <property type="component" value="Unassembled WGS sequence"/>
</dbReference>
<evidence type="ECO:0000313" key="2">
    <source>
        <dbReference type="Proteomes" id="UP001595907"/>
    </source>
</evidence>